<sequence length="814" mass="90281">MERHDIAHAVLHAADEFNSRKLWARFTNYDCFGVRIEGQDDLMLGAVLGNAGEEYGLSLFRGPHAAASLHTILDPEGQDDDALDDMDILSFNMETFGDLLPDARTLLRKAGLAPRRSDQVPQFLAKPAGHQVRLADETELSLLHLILRAAVEADRKKQLHPHTLGDEEGICVLNVSGHATAPQVSVTRERFERQAAPDTIPLLPATHGLGGLARLEATWLIGMPTVPAGIQGDDRTMQILLVVDEASEYVLRGETVLGGNIREAAAIVVETFHGKGLTAVTGLPDQIVFSSRKLYEAMAPSLEQVGVQCAYESEIPTLRAIVAGFVARLGMASPRPGETAEPADAWDNEVPASDDLEGWKEVDRRLFQRFARHFEEEDRLWSSRPIRRYFNDDDLDYYLDEHEQQRVAEAYTAWGILDYRPNKNSRTHAEKMLEKGLPEAEALLLRARMESCPTLYRVAGHNAKAGTIDLEDVLLGGTVTVNDKAMSKDVHDSIFLVARVSRAGQFHFIEVAGPPLGAGMGLHAVEFLRNEGVEFTREGLRADAHKLGWLWGWMDDWQANWQPPHTHNTDSHELLWHTASFSVAEPEQVREVLKKREDVDYDEEVDEFVWSRDAETDSGMPGQRVMLGRLEFVGDELVLTVNSAERFEAGRRWLDKLPGVAFEAVTTRSLDRRAHDLPLDEKISESEPIEITPEIESSLQDFMNKHYMGWIDTPLPALGGKTPRQTCRTEAGRQRVLTLIRTMPDPCGPVAVKVPRTAMMAELGLTEQASPPAAGVSKPDAPIPISAIPPKPKAARNAPCPCGSGHKYKKCCGR</sequence>
<dbReference type="AlphaFoldDB" id="A0AAW6TYK1"/>
<dbReference type="Pfam" id="PF09722">
    <property type="entry name" value="Xre_MbcA_ParS_C"/>
    <property type="match status" value="1"/>
</dbReference>
<gene>
    <name evidence="4" type="ORF">QJ522_05555</name>
</gene>
<evidence type="ECO:0000313" key="4">
    <source>
        <dbReference type="EMBL" id="MDI6448501.1"/>
    </source>
</evidence>
<reference evidence="4" key="1">
    <citation type="submission" date="2023-05" db="EMBL/GenBank/DDBJ databases">
        <title>Anaerotaeda fermentans gen. nov., sp. nov., a novel anaerobic planctomycete of the new family within the order Sedimentisphaerales isolated from Taman Peninsula, Russia.</title>
        <authorList>
            <person name="Khomyakova M.A."/>
            <person name="Merkel A.Y."/>
            <person name="Slobodkin A.I."/>
        </authorList>
    </citation>
    <scope>NUCLEOTIDE SEQUENCE</scope>
    <source>
        <strain evidence="4">M17dextr</strain>
    </source>
</reference>
<feature type="domain" description="DUF7309" evidence="3">
    <location>
        <begin position="9"/>
        <end position="167"/>
    </location>
</feature>
<evidence type="ECO:0000313" key="5">
    <source>
        <dbReference type="Proteomes" id="UP001431776"/>
    </source>
</evidence>
<dbReference type="Pfam" id="PF25948">
    <property type="entry name" value="DUF7986"/>
    <property type="match status" value="1"/>
</dbReference>
<evidence type="ECO:0000259" key="3">
    <source>
        <dbReference type="Pfam" id="PF23988"/>
    </source>
</evidence>
<comment type="caution">
    <text evidence="4">The sequence shown here is derived from an EMBL/GenBank/DDBJ whole genome shotgun (WGS) entry which is preliminary data.</text>
</comment>
<feature type="domain" description="Antitoxin Xre/MbcA/ParS-like toxin-binding" evidence="1">
    <location>
        <begin position="709"/>
        <end position="740"/>
    </location>
</feature>
<organism evidence="4 5">
    <name type="scientific">Anaerobaca lacustris</name>
    <dbReference type="NCBI Taxonomy" id="3044600"/>
    <lineage>
        <taxon>Bacteria</taxon>
        <taxon>Pseudomonadati</taxon>
        <taxon>Planctomycetota</taxon>
        <taxon>Phycisphaerae</taxon>
        <taxon>Sedimentisphaerales</taxon>
        <taxon>Anaerobacaceae</taxon>
        <taxon>Anaerobaca</taxon>
    </lineage>
</organism>
<keyword evidence="5" id="KW-1185">Reference proteome</keyword>
<dbReference type="EMBL" id="JASCXX010000005">
    <property type="protein sequence ID" value="MDI6448501.1"/>
    <property type="molecule type" value="Genomic_DNA"/>
</dbReference>
<dbReference type="Pfam" id="PF23988">
    <property type="entry name" value="DUF7309"/>
    <property type="match status" value="1"/>
</dbReference>
<dbReference type="InterPro" id="IPR055733">
    <property type="entry name" value="DUF7309"/>
</dbReference>
<dbReference type="SUPFAM" id="SSF103642">
    <property type="entry name" value="Sec-C motif"/>
    <property type="match status" value="1"/>
</dbReference>
<dbReference type="Gene3D" id="3.10.450.50">
    <property type="match status" value="1"/>
</dbReference>
<dbReference type="InterPro" id="IPR024467">
    <property type="entry name" value="Xre/MbcA/ParS-like_toxin-bd"/>
</dbReference>
<evidence type="ECO:0000259" key="1">
    <source>
        <dbReference type="Pfam" id="PF09722"/>
    </source>
</evidence>
<protein>
    <submittedName>
        <fullName evidence="4">SEC-C metal-binding domain-containing protein</fullName>
    </submittedName>
</protein>
<dbReference type="Pfam" id="PF22007">
    <property type="entry name" value="DUF6930"/>
    <property type="match status" value="1"/>
</dbReference>
<dbReference type="Pfam" id="PF02810">
    <property type="entry name" value="SEC-C"/>
    <property type="match status" value="1"/>
</dbReference>
<accession>A0AAW6TYK1</accession>
<proteinExistence type="predicted"/>
<feature type="domain" description="DUF6930" evidence="2">
    <location>
        <begin position="216"/>
        <end position="325"/>
    </location>
</feature>
<dbReference type="Proteomes" id="UP001431776">
    <property type="component" value="Unassembled WGS sequence"/>
</dbReference>
<dbReference type="RefSeq" id="WP_349243912.1">
    <property type="nucleotide sequence ID" value="NZ_JASCXX010000005.1"/>
</dbReference>
<dbReference type="InterPro" id="IPR004027">
    <property type="entry name" value="SEC_C_motif"/>
</dbReference>
<name>A0AAW6TYK1_9BACT</name>
<dbReference type="InterPro" id="IPR054216">
    <property type="entry name" value="DUF6930"/>
</dbReference>
<evidence type="ECO:0000259" key="2">
    <source>
        <dbReference type="Pfam" id="PF22007"/>
    </source>
</evidence>
<dbReference type="InterPro" id="IPR058292">
    <property type="entry name" value="DUF7986"/>
</dbReference>